<dbReference type="Gene3D" id="3.40.50.360">
    <property type="match status" value="1"/>
</dbReference>
<dbReference type="Pfam" id="PF00890">
    <property type="entry name" value="FAD_binding_2"/>
    <property type="match status" value="1"/>
</dbReference>
<evidence type="ECO:0000256" key="2">
    <source>
        <dbReference type="ARBA" id="ARBA00001974"/>
    </source>
</evidence>
<evidence type="ECO:0000256" key="3">
    <source>
        <dbReference type="ARBA" id="ARBA00013137"/>
    </source>
</evidence>
<dbReference type="Pfam" id="PF04205">
    <property type="entry name" value="FMN_bind"/>
    <property type="match status" value="1"/>
</dbReference>
<dbReference type="InterPro" id="IPR005025">
    <property type="entry name" value="FMN_Rdtase-like_dom"/>
</dbReference>
<organism evidence="10 11">
    <name type="scientific">Liquorilactobacillus aquaticus DSM 21051</name>
    <dbReference type="NCBI Taxonomy" id="1423725"/>
    <lineage>
        <taxon>Bacteria</taxon>
        <taxon>Bacillati</taxon>
        <taxon>Bacillota</taxon>
        <taxon>Bacilli</taxon>
        <taxon>Lactobacillales</taxon>
        <taxon>Lactobacillaceae</taxon>
        <taxon>Liquorilactobacillus</taxon>
    </lineage>
</organism>
<dbReference type="InterPro" id="IPR027477">
    <property type="entry name" value="Succ_DH/fumarate_Rdtase_cat_sf"/>
</dbReference>
<dbReference type="InterPro" id="IPR029039">
    <property type="entry name" value="Flavoprotein-like_sf"/>
</dbReference>
<dbReference type="STRING" id="1423725.FC19_GL001172"/>
<keyword evidence="5" id="KW-0285">Flavoprotein</keyword>
<keyword evidence="6" id="KW-0274">FAD</keyword>
<feature type="domain" description="FMN-binding" evidence="9">
    <location>
        <begin position="723"/>
        <end position="798"/>
    </location>
</feature>
<dbReference type="InterPro" id="IPR050315">
    <property type="entry name" value="FAD-oxidoreductase_2"/>
</dbReference>
<protein>
    <recommendedName>
        <fullName evidence="4">Urocanate reductase</fullName>
        <ecNumber evidence="3">1.3.99.33</ecNumber>
    </recommendedName>
</protein>
<dbReference type="InterPro" id="IPR007329">
    <property type="entry name" value="FMN-bd"/>
</dbReference>
<dbReference type="EMBL" id="AYZD01000017">
    <property type="protein sequence ID" value="KRM96101.1"/>
    <property type="molecule type" value="Genomic_DNA"/>
</dbReference>
<dbReference type="RefSeq" id="WP_057876168.1">
    <property type="nucleotide sequence ID" value="NZ_AYZD01000017.1"/>
</dbReference>
<dbReference type="PANTHER" id="PTHR43400:SF10">
    <property type="entry name" value="3-OXOSTEROID 1-DEHYDROGENASE"/>
    <property type="match status" value="1"/>
</dbReference>
<comment type="cofactor">
    <cofactor evidence="2">
        <name>FAD</name>
        <dbReference type="ChEBI" id="CHEBI:57692"/>
    </cofactor>
</comment>
<keyword evidence="7" id="KW-0560">Oxidoreductase</keyword>
<dbReference type="InterPro" id="IPR036188">
    <property type="entry name" value="FAD/NAD-bd_sf"/>
</dbReference>
<evidence type="ECO:0000259" key="9">
    <source>
        <dbReference type="SMART" id="SM00900"/>
    </source>
</evidence>
<dbReference type="SUPFAM" id="SSF52218">
    <property type="entry name" value="Flavoproteins"/>
    <property type="match status" value="1"/>
</dbReference>
<evidence type="ECO:0000256" key="1">
    <source>
        <dbReference type="ARBA" id="ARBA00001917"/>
    </source>
</evidence>
<dbReference type="SUPFAM" id="SSF51905">
    <property type="entry name" value="FAD/NAD(P)-binding domain"/>
    <property type="match status" value="1"/>
</dbReference>
<evidence type="ECO:0000256" key="8">
    <source>
        <dbReference type="ARBA" id="ARBA00049922"/>
    </source>
</evidence>
<dbReference type="Pfam" id="PF03358">
    <property type="entry name" value="FMN_red"/>
    <property type="match status" value="1"/>
</dbReference>
<reference evidence="10 11" key="1">
    <citation type="journal article" date="2015" name="Genome Announc.">
        <title>Expanding the biotechnology potential of lactobacilli through comparative genomics of 213 strains and associated genera.</title>
        <authorList>
            <person name="Sun Z."/>
            <person name="Harris H.M."/>
            <person name="McCann A."/>
            <person name="Guo C."/>
            <person name="Argimon S."/>
            <person name="Zhang W."/>
            <person name="Yang X."/>
            <person name="Jeffery I.B."/>
            <person name="Cooney J.C."/>
            <person name="Kagawa T.F."/>
            <person name="Liu W."/>
            <person name="Song Y."/>
            <person name="Salvetti E."/>
            <person name="Wrobel A."/>
            <person name="Rasinkangas P."/>
            <person name="Parkhill J."/>
            <person name="Rea M.C."/>
            <person name="O'Sullivan O."/>
            <person name="Ritari J."/>
            <person name="Douillard F.P."/>
            <person name="Paul Ross R."/>
            <person name="Yang R."/>
            <person name="Briner A.E."/>
            <person name="Felis G.E."/>
            <person name="de Vos W.M."/>
            <person name="Barrangou R."/>
            <person name="Klaenhammer T.R."/>
            <person name="Caufield P.W."/>
            <person name="Cui Y."/>
            <person name="Zhang H."/>
            <person name="O'Toole P.W."/>
        </authorList>
    </citation>
    <scope>NUCLEOTIDE SEQUENCE [LARGE SCALE GENOMIC DNA]</scope>
    <source>
        <strain evidence="10 11">DSM 21051</strain>
    </source>
</reference>
<dbReference type="AlphaFoldDB" id="A0A0R2CXE3"/>
<dbReference type="GO" id="GO:0016020">
    <property type="term" value="C:membrane"/>
    <property type="evidence" value="ECO:0007669"/>
    <property type="project" value="InterPro"/>
</dbReference>
<dbReference type="Gene3D" id="3.90.1010.20">
    <property type="match status" value="1"/>
</dbReference>
<evidence type="ECO:0000256" key="7">
    <source>
        <dbReference type="ARBA" id="ARBA00023002"/>
    </source>
</evidence>
<gene>
    <name evidence="10" type="ORF">FC19_GL001172</name>
</gene>
<evidence type="ECO:0000313" key="11">
    <source>
        <dbReference type="Proteomes" id="UP000051015"/>
    </source>
</evidence>
<name>A0A0R2CXE3_9LACO</name>
<comment type="caution">
    <text evidence="10">The sequence shown here is derived from an EMBL/GenBank/DDBJ whole genome shotgun (WGS) entry which is preliminary data.</text>
</comment>
<evidence type="ECO:0000313" key="10">
    <source>
        <dbReference type="EMBL" id="KRM96101.1"/>
    </source>
</evidence>
<accession>A0A0R2CXE3</accession>
<dbReference type="OrthoDB" id="9806724at2"/>
<dbReference type="InterPro" id="IPR003953">
    <property type="entry name" value="FAD-dep_OxRdtase_2_FAD-bd"/>
</dbReference>
<keyword evidence="11" id="KW-1185">Reference proteome</keyword>
<dbReference type="GO" id="GO:0033765">
    <property type="term" value="F:steroid dehydrogenase activity, acting on the CH-CH group of donors"/>
    <property type="evidence" value="ECO:0007669"/>
    <property type="project" value="UniProtKB-ARBA"/>
</dbReference>
<comment type="cofactor">
    <cofactor evidence="1">
        <name>FMN</name>
        <dbReference type="ChEBI" id="CHEBI:58210"/>
    </cofactor>
</comment>
<dbReference type="GO" id="GO:0010181">
    <property type="term" value="F:FMN binding"/>
    <property type="evidence" value="ECO:0007669"/>
    <property type="project" value="InterPro"/>
</dbReference>
<evidence type="ECO:0000256" key="6">
    <source>
        <dbReference type="ARBA" id="ARBA00022827"/>
    </source>
</evidence>
<dbReference type="GO" id="GO:0008202">
    <property type="term" value="P:steroid metabolic process"/>
    <property type="evidence" value="ECO:0007669"/>
    <property type="project" value="UniProtKB-ARBA"/>
</dbReference>
<evidence type="ECO:0000256" key="5">
    <source>
        <dbReference type="ARBA" id="ARBA00022630"/>
    </source>
</evidence>
<dbReference type="PATRIC" id="fig|1423725.3.peg.1207"/>
<sequence length="802" mass="88032">MHFIAIVGTNAKFSYNRILLRFIKNHFSDKATIEVCEIKDIPMFNENVPETDPKSVQQITAKIENSDGVIIGCPEHNHSVPSPLKSVIEWLSYRVHPLNNKPVMIVGASYHPQGSSRAQLHLRQILDTPGVNAKVLPGNEFLLGNVKEAFDDNGVIKDQQTIKFLEDCFNEFLTFVEAHQNALASNKGTQHEDGGVRWDKAYDVLVLGFGAAGATAARFAADKGAKVLLVDAAPEGHEGGNTRYAGQVVLTGYDYDKMMAYFKQLFGPIEIDEKILSVYVDGIVHMTEYFQKHLGVEQPVSYNRIHRDPDYQAFANGLSPEYPEFEGADTVDLTTVHDGYFDASLWKNLRKQVTDRGKQIDVWFASPAKHLIQDPVSKAVLGVQIQRGDSLVNIRARNGVVLATGGFENNQHYIQTFIGVPKLKVIGTLYNKGDGIQMAQEAGAAFWHMKSYEGYGFNTSFTFENSEEERGKFILDPWADLSHGSIFVAADDGSRYLREDEHGRHGHIYEHGSWHNPTVYEHPHLIFDEAQYNKIGKQKLPYPKFFDITIKADTLTELAAKIKADPVILEKTVKDFNEAAEKGVDAIFGRSADSMQPFGNGPFYATPLATAMLNTQGGAQRNEKAEVISASGAPIPHLYSAGEFGGINANQYNGGGNLAECLIFGKIAGENAALPKSDKSSVALEDDAPTATADFAIASDLQTASSDEIKLGENQYLGRSNAGIGGEILVRITVDEQQNLRDVEILKQSESGDVSAEALEKIPREMVTHNTYEVDAVSGASATSRGLKAAVKDALSQIEAKN</sequence>
<dbReference type="Gene3D" id="3.50.50.60">
    <property type="entry name" value="FAD/NAD(P)-binding domain"/>
    <property type="match status" value="1"/>
</dbReference>
<dbReference type="PANTHER" id="PTHR43400">
    <property type="entry name" value="FUMARATE REDUCTASE"/>
    <property type="match status" value="1"/>
</dbReference>
<dbReference type="SUPFAM" id="SSF56425">
    <property type="entry name" value="Succinate dehydrogenase/fumarate reductase flavoprotein, catalytic domain"/>
    <property type="match status" value="1"/>
</dbReference>
<dbReference type="Proteomes" id="UP000051015">
    <property type="component" value="Unassembled WGS sequence"/>
</dbReference>
<dbReference type="Gene3D" id="3.90.700.10">
    <property type="entry name" value="Succinate dehydrogenase/fumarate reductase flavoprotein, catalytic domain"/>
    <property type="match status" value="1"/>
</dbReference>
<comment type="catalytic activity">
    <reaction evidence="8">
        <text>dihydrourocanate + A = urocanate + AH2</text>
        <dbReference type="Rhea" id="RHEA:36059"/>
        <dbReference type="ChEBI" id="CHEBI:13193"/>
        <dbReference type="ChEBI" id="CHEBI:17499"/>
        <dbReference type="ChEBI" id="CHEBI:27247"/>
        <dbReference type="ChEBI" id="CHEBI:72991"/>
        <dbReference type="EC" id="1.3.99.33"/>
    </reaction>
</comment>
<proteinExistence type="predicted"/>
<dbReference type="EC" id="1.3.99.33" evidence="3"/>
<evidence type="ECO:0000256" key="4">
    <source>
        <dbReference type="ARBA" id="ARBA00015872"/>
    </source>
</evidence>
<dbReference type="SMART" id="SM00900">
    <property type="entry name" value="FMN_bind"/>
    <property type="match status" value="1"/>
</dbReference>